<evidence type="ECO:0000259" key="3">
    <source>
        <dbReference type="Pfam" id="PF00296"/>
    </source>
</evidence>
<name>A0A4R7W682_9PSEU</name>
<dbReference type="Proteomes" id="UP000294927">
    <property type="component" value="Unassembled WGS sequence"/>
</dbReference>
<evidence type="ECO:0000256" key="2">
    <source>
        <dbReference type="ARBA" id="ARBA00023033"/>
    </source>
</evidence>
<dbReference type="GO" id="GO:0004497">
    <property type="term" value="F:monooxygenase activity"/>
    <property type="evidence" value="ECO:0007669"/>
    <property type="project" value="UniProtKB-KW"/>
</dbReference>
<accession>A0A4R7W682</accession>
<dbReference type="PANTHER" id="PTHR30137:SF8">
    <property type="entry name" value="BLR5498 PROTEIN"/>
    <property type="match status" value="1"/>
</dbReference>
<dbReference type="SUPFAM" id="SSF51679">
    <property type="entry name" value="Bacterial luciferase-like"/>
    <property type="match status" value="1"/>
</dbReference>
<dbReference type="GO" id="GO:0005829">
    <property type="term" value="C:cytosol"/>
    <property type="evidence" value="ECO:0007669"/>
    <property type="project" value="TreeGrafter"/>
</dbReference>
<reference evidence="4 5" key="1">
    <citation type="submission" date="2019-03" db="EMBL/GenBank/DDBJ databases">
        <title>Genomic Encyclopedia of Archaeal and Bacterial Type Strains, Phase II (KMG-II): from individual species to whole genera.</title>
        <authorList>
            <person name="Goeker M."/>
        </authorList>
    </citation>
    <scope>NUCLEOTIDE SEQUENCE [LARGE SCALE GENOMIC DNA]</scope>
    <source>
        <strain evidence="4 5">DSM 45499</strain>
    </source>
</reference>
<sequence>MKLALMYELPVPRPWAVDSAYNAFENALLQIELADRLGFHSVWTVEHHFLDEYSFSSAPGVFYGAIAARTENIRIGHGVRLLPFPYNHPVRAAEAAATVDILSKGRLEFGTGRSGTRREIEGFGISPPDTRPMWEEALEVIVGSWTEEEFSHDGEFFTLPPRGVVPKPMQQPHPPIWGASSSADSHEIIGQKGLGLLSFSVAVPPEALIKRIGRYRDGQENMKPVGKFVNNRIATFAQAHCAETTAQAHDDSREAFPWYIQTSLNQIAELGAWQEGTNLGSYEYARKLLGGMELSDLTFDYLVRNETVLCGDPDHFVSMCRRYEAVGVDILLLLVQSYNIPHEKVMRSIELIGTEVMPKLA</sequence>
<protein>
    <submittedName>
        <fullName evidence="4">Alkanesulfonate monooxygenase SsuD/methylene tetrahydromethanopterin reductase-like flavin-dependent oxidoreductase (Luciferase family)</fullName>
    </submittedName>
</protein>
<dbReference type="GO" id="GO:0016705">
    <property type="term" value="F:oxidoreductase activity, acting on paired donors, with incorporation or reduction of molecular oxygen"/>
    <property type="evidence" value="ECO:0007669"/>
    <property type="project" value="InterPro"/>
</dbReference>
<dbReference type="CDD" id="cd00347">
    <property type="entry name" value="Flavin_utilizing_monoxygenases"/>
    <property type="match status" value="1"/>
</dbReference>
<organism evidence="4 5">
    <name type="scientific">Actinophytocola oryzae</name>
    <dbReference type="NCBI Taxonomy" id="502181"/>
    <lineage>
        <taxon>Bacteria</taxon>
        <taxon>Bacillati</taxon>
        <taxon>Actinomycetota</taxon>
        <taxon>Actinomycetes</taxon>
        <taxon>Pseudonocardiales</taxon>
        <taxon>Pseudonocardiaceae</taxon>
    </lineage>
</organism>
<feature type="domain" description="Luciferase-like" evidence="3">
    <location>
        <begin position="19"/>
        <end position="329"/>
    </location>
</feature>
<dbReference type="Gene3D" id="3.20.20.30">
    <property type="entry name" value="Luciferase-like domain"/>
    <property type="match status" value="1"/>
</dbReference>
<dbReference type="EMBL" id="SOCP01000001">
    <property type="protein sequence ID" value="TDV57529.1"/>
    <property type="molecule type" value="Genomic_DNA"/>
</dbReference>
<dbReference type="Pfam" id="PF00296">
    <property type="entry name" value="Bac_luciferase"/>
    <property type="match status" value="1"/>
</dbReference>
<evidence type="ECO:0000256" key="1">
    <source>
        <dbReference type="ARBA" id="ARBA00023002"/>
    </source>
</evidence>
<evidence type="ECO:0000313" key="5">
    <source>
        <dbReference type="Proteomes" id="UP000294927"/>
    </source>
</evidence>
<dbReference type="PANTHER" id="PTHR30137">
    <property type="entry name" value="LUCIFERASE-LIKE MONOOXYGENASE"/>
    <property type="match status" value="1"/>
</dbReference>
<dbReference type="InterPro" id="IPR050766">
    <property type="entry name" value="Bact_Lucif_Oxidored"/>
</dbReference>
<dbReference type="OrthoDB" id="5241801at2"/>
<keyword evidence="1" id="KW-0560">Oxidoreductase</keyword>
<dbReference type="InterPro" id="IPR011251">
    <property type="entry name" value="Luciferase-like_dom"/>
</dbReference>
<keyword evidence="2 4" id="KW-0503">Monooxygenase</keyword>
<dbReference type="InterPro" id="IPR036661">
    <property type="entry name" value="Luciferase-like_sf"/>
</dbReference>
<dbReference type="RefSeq" id="WP_133900787.1">
    <property type="nucleotide sequence ID" value="NZ_SOCP01000001.1"/>
</dbReference>
<keyword evidence="5" id="KW-1185">Reference proteome</keyword>
<gene>
    <name evidence="4" type="ORF">CLV71_101400</name>
</gene>
<evidence type="ECO:0000313" key="4">
    <source>
        <dbReference type="EMBL" id="TDV57529.1"/>
    </source>
</evidence>
<proteinExistence type="predicted"/>
<dbReference type="AlphaFoldDB" id="A0A4R7W682"/>
<comment type="caution">
    <text evidence="4">The sequence shown here is derived from an EMBL/GenBank/DDBJ whole genome shotgun (WGS) entry which is preliminary data.</text>
</comment>